<dbReference type="EMBL" id="OV725079">
    <property type="protein sequence ID" value="CAH1396623.1"/>
    <property type="molecule type" value="Genomic_DNA"/>
</dbReference>
<reference evidence="1" key="1">
    <citation type="submission" date="2022-01" db="EMBL/GenBank/DDBJ databases">
        <authorList>
            <person name="King R."/>
        </authorList>
    </citation>
    <scope>NUCLEOTIDE SEQUENCE</scope>
</reference>
<dbReference type="OrthoDB" id="6616820at2759"/>
<evidence type="ECO:0000313" key="1">
    <source>
        <dbReference type="EMBL" id="CAH1396623.1"/>
    </source>
</evidence>
<accession>A0A9P0MEN3</accession>
<protein>
    <submittedName>
        <fullName evidence="1">Uncharacterized protein</fullName>
    </submittedName>
</protein>
<organism evidence="1 2">
    <name type="scientific">Nezara viridula</name>
    <name type="common">Southern green stink bug</name>
    <name type="synonym">Cimex viridulus</name>
    <dbReference type="NCBI Taxonomy" id="85310"/>
    <lineage>
        <taxon>Eukaryota</taxon>
        <taxon>Metazoa</taxon>
        <taxon>Ecdysozoa</taxon>
        <taxon>Arthropoda</taxon>
        <taxon>Hexapoda</taxon>
        <taxon>Insecta</taxon>
        <taxon>Pterygota</taxon>
        <taxon>Neoptera</taxon>
        <taxon>Paraneoptera</taxon>
        <taxon>Hemiptera</taxon>
        <taxon>Heteroptera</taxon>
        <taxon>Panheteroptera</taxon>
        <taxon>Pentatomomorpha</taxon>
        <taxon>Pentatomoidea</taxon>
        <taxon>Pentatomidae</taxon>
        <taxon>Pentatominae</taxon>
        <taxon>Nezara</taxon>
    </lineage>
</organism>
<name>A0A9P0MEN3_NEZVI</name>
<keyword evidence="2" id="KW-1185">Reference proteome</keyword>
<evidence type="ECO:0000313" key="2">
    <source>
        <dbReference type="Proteomes" id="UP001152798"/>
    </source>
</evidence>
<dbReference type="AlphaFoldDB" id="A0A9P0MEN3"/>
<proteinExistence type="predicted"/>
<sequence length="134" mass="15698">MFPHDEVITIKYKHGYLRPILKNKLFPMTRNNRTQKKFQHVLQLQGELFSHVLLLVTVVTTAGNAQKKTFIPEAFIYRSSLIIDKPKNSTKTFTGKWWKTNLFNSLTMSCSTYTSWPMKNLFSLPVDYFHLITP</sequence>
<dbReference type="Proteomes" id="UP001152798">
    <property type="component" value="Chromosome 3"/>
</dbReference>
<gene>
    <name evidence="1" type="ORF">NEZAVI_LOCUS6655</name>
</gene>